<evidence type="ECO:0000313" key="3">
    <source>
        <dbReference type="EMBL" id="PLR25226.1"/>
    </source>
</evidence>
<comment type="caution">
    <text evidence="3">The sequence shown here is derived from an EMBL/GenBank/DDBJ whole genome shotgun (WGS) entry which is preliminary data.</text>
</comment>
<dbReference type="PANTHER" id="PTHR33755">
    <property type="entry name" value="TOXIN PARE1-RELATED"/>
    <property type="match status" value="1"/>
</dbReference>
<dbReference type="OrthoDB" id="121597at2"/>
<sequence>MKRRVVLARAVERDLVRLSDFLAGKSPQAARRSADAIKAAVRSLETFALRGRVTASDLRELNVDFGRDGYVIQYRVEPEIVLVLRISHALEDREP</sequence>
<evidence type="ECO:0000313" key="4">
    <source>
        <dbReference type="Proteomes" id="UP000234479"/>
    </source>
</evidence>
<dbReference type="EMBL" id="PJRS01000021">
    <property type="protein sequence ID" value="PLR25226.1"/>
    <property type="molecule type" value="Genomic_DNA"/>
</dbReference>
<proteinExistence type="inferred from homology"/>
<comment type="similarity">
    <text evidence="1">Belongs to the RelE toxin family.</text>
</comment>
<evidence type="ECO:0000256" key="2">
    <source>
        <dbReference type="ARBA" id="ARBA00022649"/>
    </source>
</evidence>
<dbReference type="Proteomes" id="UP000234479">
    <property type="component" value="Unassembled WGS sequence"/>
</dbReference>
<protein>
    <submittedName>
        <fullName evidence="3">Type II toxin-antitoxin system RelE/ParE family toxin</fullName>
    </submittedName>
</protein>
<dbReference type="Pfam" id="PF05016">
    <property type="entry name" value="ParE_toxin"/>
    <property type="match status" value="1"/>
</dbReference>
<dbReference type="InterPro" id="IPR035093">
    <property type="entry name" value="RelE/ParE_toxin_dom_sf"/>
</dbReference>
<name>A0A2N5DGV8_9CAUL</name>
<dbReference type="Gene3D" id="3.30.2310.20">
    <property type="entry name" value="RelE-like"/>
    <property type="match status" value="1"/>
</dbReference>
<keyword evidence="4" id="KW-1185">Reference proteome</keyword>
<gene>
    <name evidence="3" type="ORF">SGCZBJ_11270</name>
</gene>
<dbReference type="RefSeq" id="WP_101718106.1">
    <property type="nucleotide sequence ID" value="NZ_PJRS01000021.1"/>
</dbReference>
<evidence type="ECO:0000256" key="1">
    <source>
        <dbReference type="ARBA" id="ARBA00006226"/>
    </source>
</evidence>
<dbReference type="InterPro" id="IPR051803">
    <property type="entry name" value="TA_system_RelE-like_toxin"/>
</dbReference>
<organism evidence="3 4">
    <name type="scientific">Caulobacter zeae</name>
    <dbReference type="NCBI Taxonomy" id="2055137"/>
    <lineage>
        <taxon>Bacteria</taxon>
        <taxon>Pseudomonadati</taxon>
        <taxon>Pseudomonadota</taxon>
        <taxon>Alphaproteobacteria</taxon>
        <taxon>Caulobacterales</taxon>
        <taxon>Caulobacteraceae</taxon>
        <taxon>Caulobacter</taxon>
    </lineage>
</organism>
<dbReference type="AlphaFoldDB" id="A0A2N5DGV8"/>
<reference evidence="3 4" key="1">
    <citation type="submission" date="2017-12" db="EMBL/GenBank/DDBJ databases">
        <title>The genome sequence of Caulobacter sp. 410.</title>
        <authorList>
            <person name="Gao J."/>
            <person name="Mao X."/>
            <person name="Sun J."/>
        </authorList>
    </citation>
    <scope>NUCLEOTIDE SEQUENCE [LARGE SCALE GENOMIC DNA]</scope>
    <source>
        <strain evidence="3 4">410</strain>
    </source>
</reference>
<dbReference type="PANTHER" id="PTHR33755:SF7">
    <property type="entry name" value="TOXIN MODULE OF TOXIN-ANTITOXIN SYSTEM RELE_STBE FAMILY"/>
    <property type="match status" value="1"/>
</dbReference>
<dbReference type="InterPro" id="IPR007712">
    <property type="entry name" value="RelE/ParE_toxin"/>
</dbReference>
<keyword evidence="2" id="KW-1277">Toxin-antitoxin system</keyword>
<accession>A0A2N5DGV8</accession>